<dbReference type="GO" id="GO:0046872">
    <property type="term" value="F:metal ion binding"/>
    <property type="evidence" value="ECO:0007669"/>
    <property type="project" value="UniProtKB-KW"/>
</dbReference>
<keyword evidence="7" id="KW-1185">Reference proteome</keyword>
<evidence type="ECO:0000259" key="5">
    <source>
        <dbReference type="PROSITE" id="PS51746"/>
    </source>
</evidence>
<dbReference type="PROSITE" id="PS51746">
    <property type="entry name" value="PPM_2"/>
    <property type="match status" value="1"/>
</dbReference>
<evidence type="ECO:0000313" key="7">
    <source>
        <dbReference type="Proteomes" id="UP001201812"/>
    </source>
</evidence>
<accession>A0AAD4N7E8</accession>
<comment type="similarity">
    <text evidence="4">Belongs to the PP2C family.</text>
</comment>
<dbReference type="PROSITE" id="PS01032">
    <property type="entry name" value="PPM_1"/>
    <property type="match status" value="1"/>
</dbReference>
<comment type="caution">
    <text evidence="6">The sequence shown here is derived from an EMBL/GenBank/DDBJ whole genome shotgun (WGS) entry which is preliminary data.</text>
</comment>
<dbReference type="CDD" id="cd00143">
    <property type="entry name" value="PP2Cc"/>
    <property type="match status" value="1"/>
</dbReference>
<dbReference type="GO" id="GO:0005739">
    <property type="term" value="C:mitochondrion"/>
    <property type="evidence" value="ECO:0007669"/>
    <property type="project" value="TreeGrafter"/>
</dbReference>
<gene>
    <name evidence="6" type="ORF">DdX_06307</name>
</gene>
<dbReference type="InterPro" id="IPR000222">
    <property type="entry name" value="PP2C_BS"/>
</dbReference>
<sequence>MKLSKWQQIRLVKGIATSARNKLVADSLLRANEISLALNDGAISRVDISQLGANQPVEDFYSGSKCLSSDAYFFGVFDGHAGAACSRHVSTRLYDYLCAAVLSKHEINKIKNLAERLQWVCSNADRKLPPSVREVHEENVQKFYERFSQNPDVGTVRKALQTAFSSLDEDLANGAMPDSHGQVCRMSVNVAASGSCALVSHLRECHLHVANCGDSEAVLGVSNPSTGISARLLSRPHTVDNADEISRVRMSHPASESATILKGGRLLGELYPLRAFGDLRYKWSLELQRVVLEPLGVPAPRNLHTPPYLTAQPEVLYHRLTPNDKFLVLASDGLWDFLDPDTVVRLIEDHTLGTQTLSDYQPPVGHTLGDILKDLEKRKKGDARTKLLDENSATHVIRNALGGCSGGPELQYARLYESLQLPPGTARHFRDDITVIVIHFNEHFLIEQHLANETSVTNI</sequence>
<protein>
    <submittedName>
        <fullName evidence="6">Protein phosphatase 2C domain-containing protein</fullName>
    </submittedName>
</protein>
<dbReference type="AlphaFoldDB" id="A0AAD4N7E8"/>
<evidence type="ECO:0000256" key="3">
    <source>
        <dbReference type="ARBA" id="ARBA00022912"/>
    </source>
</evidence>
<dbReference type="GO" id="GO:0004741">
    <property type="term" value="F:[pyruvate dehydrogenase (acetyl-transferring)]-phosphatase activity"/>
    <property type="evidence" value="ECO:0007669"/>
    <property type="project" value="TreeGrafter"/>
</dbReference>
<dbReference type="Gene3D" id="3.60.40.10">
    <property type="entry name" value="PPM-type phosphatase domain"/>
    <property type="match status" value="1"/>
</dbReference>
<name>A0AAD4N7E8_9BILA</name>
<reference evidence="6" key="1">
    <citation type="submission" date="2022-01" db="EMBL/GenBank/DDBJ databases">
        <title>Genome Sequence Resource for Two Populations of Ditylenchus destructor, the Migratory Endoparasitic Phytonematode.</title>
        <authorList>
            <person name="Zhang H."/>
            <person name="Lin R."/>
            <person name="Xie B."/>
        </authorList>
    </citation>
    <scope>NUCLEOTIDE SEQUENCE</scope>
    <source>
        <strain evidence="6">BazhouSP</strain>
    </source>
</reference>
<dbReference type="InterPro" id="IPR015655">
    <property type="entry name" value="PP2C"/>
</dbReference>
<keyword evidence="3 4" id="KW-0904">Protein phosphatase</keyword>
<organism evidence="6 7">
    <name type="scientific">Ditylenchus destructor</name>
    <dbReference type="NCBI Taxonomy" id="166010"/>
    <lineage>
        <taxon>Eukaryota</taxon>
        <taxon>Metazoa</taxon>
        <taxon>Ecdysozoa</taxon>
        <taxon>Nematoda</taxon>
        <taxon>Chromadorea</taxon>
        <taxon>Rhabditida</taxon>
        <taxon>Tylenchina</taxon>
        <taxon>Tylenchomorpha</taxon>
        <taxon>Sphaerularioidea</taxon>
        <taxon>Anguinidae</taxon>
        <taxon>Anguininae</taxon>
        <taxon>Ditylenchus</taxon>
    </lineage>
</organism>
<evidence type="ECO:0000256" key="4">
    <source>
        <dbReference type="RuleBase" id="RU003465"/>
    </source>
</evidence>
<proteinExistence type="inferred from homology"/>
<evidence type="ECO:0000313" key="6">
    <source>
        <dbReference type="EMBL" id="KAI1717900.1"/>
    </source>
</evidence>
<dbReference type="PANTHER" id="PTHR13832">
    <property type="entry name" value="PROTEIN PHOSPHATASE 2C"/>
    <property type="match status" value="1"/>
</dbReference>
<dbReference type="PANTHER" id="PTHR13832:SF792">
    <property type="entry name" value="GM14286P"/>
    <property type="match status" value="1"/>
</dbReference>
<evidence type="ECO:0000256" key="2">
    <source>
        <dbReference type="ARBA" id="ARBA00022801"/>
    </source>
</evidence>
<dbReference type="EMBL" id="JAKKPZ010000008">
    <property type="protein sequence ID" value="KAI1717900.1"/>
    <property type="molecule type" value="Genomic_DNA"/>
</dbReference>
<dbReference type="InterPro" id="IPR036457">
    <property type="entry name" value="PPM-type-like_dom_sf"/>
</dbReference>
<dbReference type="Pfam" id="PF00481">
    <property type="entry name" value="PP2C"/>
    <property type="match status" value="1"/>
</dbReference>
<dbReference type="SUPFAM" id="SSF81606">
    <property type="entry name" value="PP2C-like"/>
    <property type="match status" value="1"/>
</dbReference>
<dbReference type="SMART" id="SM00332">
    <property type="entry name" value="PP2Cc"/>
    <property type="match status" value="1"/>
</dbReference>
<dbReference type="InterPro" id="IPR001932">
    <property type="entry name" value="PPM-type_phosphatase-like_dom"/>
</dbReference>
<evidence type="ECO:0000256" key="1">
    <source>
        <dbReference type="ARBA" id="ARBA00022723"/>
    </source>
</evidence>
<keyword evidence="2 4" id="KW-0378">Hydrolase</keyword>
<dbReference type="Proteomes" id="UP001201812">
    <property type="component" value="Unassembled WGS sequence"/>
</dbReference>
<keyword evidence="1" id="KW-0479">Metal-binding</keyword>
<feature type="domain" description="PPM-type phosphatase" evidence="5">
    <location>
        <begin position="43"/>
        <end position="440"/>
    </location>
</feature>